<feature type="signal peptide" evidence="1">
    <location>
        <begin position="1"/>
        <end position="20"/>
    </location>
</feature>
<dbReference type="SUPFAM" id="SSF52266">
    <property type="entry name" value="SGNH hydrolase"/>
    <property type="match status" value="1"/>
</dbReference>
<evidence type="ECO:0000256" key="1">
    <source>
        <dbReference type="SAM" id="SignalP"/>
    </source>
</evidence>
<keyword evidence="1" id="KW-0732">Signal</keyword>
<evidence type="ECO:0000313" key="2">
    <source>
        <dbReference type="EMBL" id="BCS96790.1"/>
    </source>
</evidence>
<evidence type="ECO:0000313" key="3">
    <source>
        <dbReference type="Proteomes" id="UP001320148"/>
    </source>
</evidence>
<keyword evidence="3" id="KW-1185">Reference proteome</keyword>
<evidence type="ECO:0008006" key="4">
    <source>
        <dbReference type="Google" id="ProtNLM"/>
    </source>
</evidence>
<gene>
    <name evidence="2" type="ORF">DSLASN_24220</name>
</gene>
<name>A0ABM7PHY4_9BACT</name>
<dbReference type="InterPro" id="IPR036514">
    <property type="entry name" value="SGNH_hydro_sf"/>
</dbReference>
<reference evidence="2 3" key="1">
    <citation type="submission" date="2021-02" db="EMBL/GenBank/DDBJ databases">
        <title>Complete genome of Desulfoluna sp. strain ASN36.</title>
        <authorList>
            <person name="Takahashi A."/>
            <person name="Kojima H."/>
            <person name="Fukui M."/>
        </authorList>
    </citation>
    <scope>NUCLEOTIDE SEQUENCE [LARGE SCALE GENOMIC DNA]</scope>
    <source>
        <strain evidence="2 3">ASN36</strain>
    </source>
</reference>
<organism evidence="2 3">
    <name type="scientific">Desulfoluna limicola</name>
    <dbReference type="NCBI Taxonomy" id="2810562"/>
    <lineage>
        <taxon>Bacteria</taxon>
        <taxon>Pseudomonadati</taxon>
        <taxon>Thermodesulfobacteriota</taxon>
        <taxon>Desulfobacteria</taxon>
        <taxon>Desulfobacterales</taxon>
        <taxon>Desulfolunaceae</taxon>
        <taxon>Desulfoluna</taxon>
    </lineage>
</organism>
<feature type="chain" id="PRO_5045670845" description="SGNH hydrolase-type esterase domain-containing protein" evidence="1">
    <location>
        <begin position="21"/>
        <end position="230"/>
    </location>
</feature>
<protein>
    <recommendedName>
        <fullName evidence="4">SGNH hydrolase-type esterase domain-containing protein</fullName>
    </recommendedName>
</protein>
<dbReference type="EMBL" id="AP024488">
    <property type="protein sequence ID" value="BCS96790.1"/>
    <property type="molecule type" value="Genomic_DNA"/>
</dbReference>
<dbReference type="Proteomes" id="UP001320148">
    <property type="component" value="Chromosome"/>
</dbReference>
<dbReference type="Gene3D" id="3.40.50.1110">
    <property type="entry name" value="SGNH hydrolase"/>
    <property type="match status" value="1"/>
</dbReference>
<dbReference type="PROSITE" id="PS51257">
    <property type="entry name" value="PROKAR_LIPOPROTEIN"/>
    <property type="match status" value="1"/>
</dbReference>
<sequence length="230" mass="25129">MNVTKSVLLALVAGSLLFTAGCSFDLNNPNADEYDVQIIGDSIYDYSGDIQDILHDLSGKMYKDRSVSGEKIDGILTQYDRAIGNTPSLKTVLADGGGNDILQGSADCESDPLTQGCIDTVDYVADRMEVLLEDMYQDGVDDCIWLGYYYLKDSEAEKNEALDHAYTIYPSVFGDASLNLYGAGGAYLVDPRPNIVPSQIKSDDIHPTYSGSDVLANLIWNVMVAEDTYR</sequence>
<proteinExistence type="predicted"/>
<dbReference type="RefSeq" id="WP_236893074.1">
    <property type="nucleotide sequence ID" value="NZ_AP024488.1"/>
</dbReference>
<accession>A0ABM7PHY4</accession>